<reference evidence="2 3" key="1">
    <citation type="submission" date="2017-11" db="EMBL/GenBank/DDBJ databases">
        <title>Evolution of Phototrophy in the Chloroflexi Phylum Driven by Horizontal Gene Transfer.</title>
        <authorList>
            <person name="Ward L.M."/>
            <person name="Hemp J."/>
            <person name="Shih P.M."/>
            <person name="Mcglynn S.E."/>
            <person name="Fischer W."/>
        </authorList>
    </citation>
    <scope>NUCLEOTIDE SEQUENCE [LARGE SCALE GENOMIC DNA]</scope>
    <source>
        <strain evidence="2">JP3_13</strain>
    </source>
</reference>
<keyword evidence="1" id="KW-0812">Transmembrane</keyword>
<feature type="transmembrane region" description="Helical" evidence="1">
    <location>
        <begin position="191"/>
        <end position="215"/>
    </location>
</feature>
<dbReference type="AlphaFoldDB" id="A0A2M8PIJ1"/>
<organism evidence="2 3">
    <name type="scientific">Candidatus Thermofonsia Clade 1 bacterium</name>
    <dbReference type="NCBI Taxonomy" id="2364210"/>
    <lineage>
        <taxon>Bacteria</taxon>
        <taxon>Bacillati</taxon>
        <taxon>Chloroflexota</taxon>
        <taxon>Candidatus Thermofontia</taxon>
        <taxon>Candidatus Thermofonsia Clade 1</taxon>
    </lineage>
</organism>
<feature type="transmembrane region" description="Helical" evidence="1">
    <location>
        <begin position="319"/>
        <end position="336"/>
    </location>
</feature>
<accession>A0A2M8PIJ1</accession>
<feature type="transmembrane region" description="Helical" evidence="1">
    <location>
        <begin position="348"/>
        <end position="365"/>
    </location>
</feature>
<proteinExistence type="predicted"/>
<name>A0A2M8PIJ1_9CHLR</name>
<feature type="transmembrane region" description="Helical" evidence="1">
    <location>
        <begin position="250"/>
        <end position="266"/>
    </location>
</feature>
<feature type="transmembrane region" description="Helical" evidence="1">
    <location>
        <begin position="152"/>
        <end position="171"/>
    </location>
</feature>
<comment type="caution">
    <text evidence="2">The sequence shown here is derived from an EMBL/GenBank/DDBJ whole genome shotgun (WGS) entry which is preliminary data.</text>
</comment>
<evidence type="ECO:0000313" key="2">
    <source>
        <dbReference type="EMBL" id="PJF37370.1"/>
    </source>
</evidence>
<keyword evidence="1" id="KW-1133">Transmembrane helix</keyword>
<feature type="transmembrane region" description="Helical" evidence="1">
    <location>
        <begin position="278"/>
        <end position="299"/>
    </location>
</feature>
<protein>
    <recommendedName>
        <fullName evidence="4">Glycosyltransferase RgtA/B/C/D-like domain-containing protein</fullName>
    </recommendedName>
</protein>
<evidence type="ECO:0000313" key="3">
    <source>
        <dbReference type="Proteomes" id="UP000229681"/>
    </source>
</evidence>
<evidence type="ECO:0008006" key="4">
    <source>
        <dbReference type="Google" id="ProtNLM"/>
    </source>
</evidence>
<evidence type="ECO:0000256" key="1">
    <source>
        <dbReference type="SAM" id="Phobius"/>
    </source>
</evidence>
<feature type="transmembrane region" description="Helical" evidence="1">
    <location>
        <begin position="371"/>
        <end position="392"/>
    </location>
</feature>
<dbReference type="Proteomes" id="UP000229681">
    <property type="component" value="Unassembled WGS sequence"/>
</dbReference>
<sequence length="560" mass="62816">MQRNNITATVLARERTAISVSATEWRWVTIFSGLLVAASVLPYLWAFISLNTQPNHRFVGILHSPLDSAVYIAKIEQGIRGAWLSTLTHTPEAVPSLFLNSFYLALGHLASALGLSALMIFHLARLTMSFAMFVAFYHLGSAIWQRLRPRRLFFSILAVGSGLGWLALILSPQTPQTQLAVDLNLFEAIPLLAIFANAHFPLAITLIALIAATYVTVFRPGFEMAPTFLNGGLSIALISLLLVIVLPHGWLPIASALVLYLIILSVRMRRLPRLELTWVSLTILPAVPILIYYWALLTAENPLSAWVAQNRIAPLPPDRYLFGFGLPLIAALPAIWRAVRYFERDGDRFMLLWLIVNVIILYLPLPMPQRSVIGLFIPIVYFATRAIEDFWFERIPIKWRDAALVAFFVFSVPSNVLMAIVPMIGINDPVRGEEGGLMMPKGYTEAFRWLNNVGEPGAVVLAHPLPSLWLPAYTALRVVYGHPYDTLEGSKRSNEVQQWYAGQNCRELIARYDVRYILTQRNTPYEGTICLNELGLRTPAAVYNDVSVYRVPRELGRDSP</sequence>
<gene>
    <name evidence="2" type="ORF">CUN49_00740</name>
</gene>
<keyword evidence="1" id="KW-0472">Membrane</keyword>
<feature type="transmembrane region" description="Helical" evidence="1">
    <location>
        <begin position="404"/>
        <end position="424"/>
    </location>
</feature>
<feature type="transmembrane region" description="Helical" evidence="1">
    <location>
        <begin position="27"/>
        <end position="48"/>
    </location>
</feature>
<feature type="transmembrane region" description="Helical" evidence="1">
    <location>
        <begin position="227"/>
        <end position="244"/>
    </location>
</feature>
<dbReference type="EMBL" id="PGTM01000004">
    <property type="protein sequence ID" value="PJF37370.1"/>
    <property type="molecule type" value="Genomic_DNA"/>
</dbReference>
<feature type="transmembrane region" description="Helical" evidence="1">
    <location>
        <begin position="102"/>
        <end position="121"/>
    </location>
</feature>